<dbReference type="InterPro" id="IPR051678">
    <property type="entry name" value="AGP_Transferase"/>
</dbReference>
<dbReference type="CDD" id="cd05120">
    <property type="entry name" value="APH_ChoK_like"/>
    <property type="match status" value="1"/>
</dbReference>
<gene>
    <name evidence="3" type="ORF">MAC_00358</name>
</gene>
<feature type="domain" description="Aminoglycoside phosphotransferase" evidence="2">
    <location>
        <begin position="92"/>
        <end position="289"/>
    </location>
</feature>
<dbReference type="Proteomes" id="UP000002499">
    <property type="component" value="Unassembled WGS sequence"/>
</dbReference>
<keyword evidence="4" id="KW-1185">Reference proteome</keyword>
<dbReference type="InParanoid" id="E9DRI9"/>
<evidence type="ECO:0000313" key="4">
    <source>
        <dbReference type="Proteomes" id="UP000002499"/>
    </source>
</evidence>
<proteinExistence type="predicted"/>
<evidence type="ECO:0000256" key="1">
    <source>
        <dbReference type="SAM" id="MobiDB-lite"/>
    </source>
</evidence>
<dbReference type="OrthoDB" id="3250044at2759"/>
<dbReference type="OMA" id="SHDICHE"/>
<dbReference type="Pfam" id="PF01636">
    <property type="entry name" value="APH"/>
    <property type="match status" value="1"/>
</dbReference>
<protein>
    <recommendedName>
        <fullName evidence="2">Aminoglycoside phosphotransferase domain-containing protein</fullName>
    </recommendedName>
</protein>
<dbReference type="InterPro" id="IPR002575">
    <property type="entry name" value="Aminoglycoside_PTrfase"/>
</dbReference>
<dbReference type="eggNOG" id="ENOG502SRAY">
    <property type="taxonomic scope" value="Eukaryota"/>
</dbReference>
<dbReference type="GeneID" id="19244669"/>
<dbReference type="Gene3D" id="3.90.1200.10">
    <property type="match status" value="1"/>
</dbReference>
<sequence>MTPSLLSQESPKPIPKSHQTRIRPRTRLNQTRLLSPFLHIWLLLPATARIAVYELLRKLGHRLYGLDDADNVQRLPFGLYLKYRGEPDLQRNEFHALKMIQQHTTIPPPRALDIVSKNIPNANDDFDPSPTSVSYLLITRVPGITLAQGHDALSDQDFQTISLQMKHYISQIRDIPKIVNPQMAICNTLGEACRDHRIKYADPIGPFPDEASFSQQLRYSDEPSRRGHRIVFTHADLNPRNILVDKVHYEDGSHGWQISGILDWETAGYYPEYWDFTKAMYEGFRWPKRYNDFVKDIFAEFGEYSRELEVEKRSWESGDG</sequence>
<dbReference type="InterPro" id="IPR011009">
    <property type="entry name" value="Kinase-like_dom_sf"/>
</dbReference>
<evidence type="ECO:0000259" key="2">
    <source>
        <dbReference type="Pfam" id="PF01636"/>
    </source>
</evidence>
<feature type="region of interest" description="Disordered" evidence="1">
    <location>
        <begin position="1"/>
        <end position="21"/>
    </location>
</feature>
<name>E9DRI9_METAQ</name>
<dbReference type="PANTHER" id="PTHR21310:SF58">
    <property type="entry name" value="AMINOGLYCOSIDE PHOSPHOTRANSFERASE DOMAIN-CONTAINING PROTEIN"/>
    <property type="match status" value="1"/>
</dbReference>
<organism evidence="4">
    <name type="scientific">Metarhizium acridum (strain CQMa 102)</name>
    <dbReference type="NCBI Taxonomy" id="655827"/>
    <lineage>
        <taxon>Eukaryota</taxon>
        <taxon>Fungi</taxon>
        <taxon>Dikarya</taxon>
        <taxon>Ascomycota</taxon>
        <taxon>Pezizomycotina</taxon>
        <taxon>Sordariomycetes</taxon>
        <taxon>Hypocreomycetidae</taxon>
        <taxon>Hypocreales</taxon>
        <taxon>Clavicipitaceae</taxon>
        <taxon>Metarhizium</taxon>
    </lineage>
</organism>
<reference evidence="3 4" key="1">
    <citation type="journal article" date="2011" name="PLoS Genet.">
        <title>Genome sequencing and comparative transcriptomics of the model entomopathogenic fungi Metarhizium anisopliae and M. acridum.</title>
        <authorList>
            <person name="Gao Q."/>
            <person name="Jin K."/>
            <person name="Ying S.H."/>
            <person name="Zhang Y."/>
            <person name="Xiao G."/>
            <person name="Shang Y."/>
            <person name="Duan Z."/>
            <person name="Hu X."/>
            <person name="Xie X.Q."/>
            <person name="Zhou G."/>
            <person name="Peng G."/>
            <person name="Luo Z."/>
            <person name="Huang W."/>
            <person name="Wang B."/>
            <person name="Fang W."/>
            <person name="Wang S."/>
            <person name="Zhong Y."/>
            <person name="Ma L.J."/>
            <person name="St Leger R.J."/>
            <person name="Zhao G.P."/>
            <person name="Pei Y."/>
            <person name="Feng M.G."/>
            <person name="Xia Y."/>
            <person name="Wang C."/>
        </authorList>
    </citation>
    <scope>NUCLEOTIDE SEQUENCE [LARGE SCALE GENOMIC DNA]</scope>
    <source>
        <strain evidence="3 4">CQMa 102</strain>
    </source>
</reference>
<dbReference type="SUPFAM" id="SSF56112">
    <property type="entry name" value="Protein kinase-like (PK-like)"/>
    <property type="match status" value="1"/>
</dbReference>
<dbReference type="PANTHER" id="PTHR21310">
    <property type="entry name" value="AMINOGLYCOSIDE PHOSPHOTRANSFERASE-RELATED-RELATED"/>
    <property type="match status" value="1"/>
</dbReference>
<dbReference type="AlphaFoldDB" id="E9DRI9"/>
<dbReference type="KEGG" id="maw:19244669"/>
<evidence type="ECO:0000313" key="3">
    <source>
        <dbReference type="EMBL" id="EFY93867.1"/>
    </source>
</evidence>
<dbReference type="EMBL" id="GL698470">
    <property type="protein sequence ID" value="EFY93867.1"/>
    <property type="molecule type" value="Genomic_DNA"/>
</dbReference>
<dbReference type="STRING" id="655827.E9DRI9"/>
<dbReference type="HOGENOM" id="CLU_021768_5_1_1"/>
<feature type="compositionally biased region" description="Polar residues" evidence="1">
    <location>
        <begin position="1"/>
        <end position="10"/>
    </location>
</feature>
<accession>E9DRI9</accession>